<accession>A0AAX4HK82</accession>
<protein>
    <submittedName>
        <fullName evidence="2">CAP domain-containing protein</fullName>
    </submittedName>
</protein>
<gene>
    <name evidence="2" type="ORF">SOO65_13265</name>
</gene>
<evidence type="ECO:0000313" key="3">
    <source>
        <dbReference type="Proteomes" id="UP001324634"/>
    </source>
</evidence>
<reference evidence="2 3" key="1">
    <citation type="submission" date="2023-11" db="EMBL/GenBank/DDBJ databases">
        <title>Peredibacter starrii A3.12.</title>
        <authorList>
            <person name="Mitchell R.J."/>
        </authorList>
    </citation>
    <scope>NUCLEOTIDE SEQUENCE [LARGE SCALE GENOMIC DNA]</scope>
    <source>
        <strain evidence="2 3">A3.12</strain>
    </source>
</reference>
<keyword evidence="3" id="KW-1185">Reference proteome</keyword>
<dbReference type="InterPro" id="IPR035940">
    <property type="entry name" value="CAP_sf"/>
</dbReference>
<dbReference type="Pfam" id="PF00188">
    <property type="entry name" value="CAP"/>
    <property type="match status" value="1"/>
</dbReference>
<feature type="domain" description="SCP" evidence="1">
    <location>
        <begin position="48"/>
        <end position="162"/>
    </location>
</feature>
<dbReference type="RefSeq" id="WP_321390763.1">
    <property type="nucleotide sequence ID" value="NZ_CP139487.1"/>
</dbReference>
<dbReference type="KEGG" id="psti:SOO65_13265"/>
<proteinExistence type="predicted"/>
<evidence type="ECO:0000259" key="1">
    <source>
        <dbReference type="Pfam" id="PF00188"/>
    </source>
</evidence>
<name>A0AAX4HK82_9BACT</name>
<dbReference type="AlphaFoldDB" id="A0AAX4HK82"/>
<dbReference type="PANTHER" id="PTHR31157">
    <property type="entry name" value="SCP DOMAIN-CONTAINING PROTEIN"/>
    <property type="match status" value="1"/>
</dbReference>
<sequence length="166" mass="17829">MKILILSLFFLVACKTPTTNDFNPLDSYLNISTGGLSSLGAMGAEYMDIVNVNRGNLGLPAFIDSDAIEAEATKHAENMAKGLTPFGTSGNEERCARIKTAMGQGVSCGEMVARGPDTPEELFALWAKSDSSRTRLMSTKFTHSAIGLAKDASGNEFWVQIFLEVP</sequence>
<evidence type="ECO:0000313" key="2">
    <source>
        <dbReference type="EMBL" id="WPU63658.1"/>
    </source>
</evidence>
<dbReference type="Proteomes" id="UP001324634">
    <property type="component" value="Chromosome"/>
</dbReference>
<dbReference type="InterPro" id="IPR014044">
    <property type="entry name" value="CAP_dom"/>
</dbReference>
<dbReference type="SUPFAM" id="SSF55797">
    <property type="entry name" value="PR-1-like"/>
    <property type="match status" value="1"/>
</dbReference>
<organism evidence="2 3">
    <name type="scientific">Peredibacter starrii</name>
    <dbReference type="NCBI Taxonomy" id="28202"/>
    <lineage>
        <taxon>Bacteria</taxon>
        <taxon>Pseudomonadati</taxon>
        <taxon>Bdellovibrionota</taxon>
        <taxon>Bacteriovoracia</taxon>
        <taxon>Bacteriovoracales</taxon>
        <taxon>Bacteriovoracaceae</taxon>
        <taxon>Peredibacter</taxon>
    </lineage>
</organism>
<dbReference type="PANTHER" id="PTHR31157:SF1">
    <property type="entry name" value="SCP DOMAIN-CONTAINING PROTEIN"/>
    <property type="match status" value="1"/>
</dbReference>
<dbReference type="CDD" id="cd05379">
    <property type="entry name" value="CAP_bacterial"/>
    <property type="match status" value="1"/>
</dbReference>
<dbReference type="EMBL" id="CP139487">
    <property type="protein sequence ID" value="WPU63658.1"/>
    <property type="molecule type" value="Genomic_DNA"/>
</dbReference>
<dbReference type="Gene3D" id="3.40.33.10">
    <property type="entry name" value="CAP"/>
    <property type="match status" value="1"/>
</dbReference>